<dbReference type="PROSITE" id="PS50076">
    <property type="entry name" value="DNAJ_2"/>
    <property type="match status" value="1"/>
</dbReference>
<dbReference type="RefSeq" id="WP_345733068.1">
    <property type="nucleotide sequence ID" value="NZ_BAAAYN010000061.1"/>
</dbReference>
<dbReference type="InterPro" id="IPR001623">
    <property type="entry name" value="DnaJ_domain"/>
</dbReference>
<dbReference type="Pfam" id="PF00226">
    <property type="entry name" value="DnaJ"/>
    <property type="match status" value="1"/>
</dbReference>
<dbReference type="InterPro" id="IPR008971">
    <property type="entry name" value="HSP40/DnaJ_pept-bd"/>
</dbReference>
<feature type="domain" description="J" evidence="2">
    <location>
        <begin position="7"/>
        <end position="71"/>
    </location>
</feature>
<comment type="caution">
    <text evidence="3">The sequence shown here is derived from an EMBL/GenBank/DDBJ whole genome shotgun (WGS) entry which is preliminary data.</text>
</comment>
<dbReference type="SUPFAM" id="SSF46565">
    <property type="entry name" value="Chaperone J-domain"/>
    <property type="match status" value="1"/>
</dbReference>
<proteinExistence type="predicted"/>
<dbReference type="Proteomes" id="UP001501676">
    <property type="component" value="Unassembled WGS sequence"/>
</dbReference>
<dbReference type="PRINTS" id="PR00625">
    <property type="entry name" value="JDOMAIN"/>
</dbReference>
<dbReference type="CDD" id="cd10747">
    <property type="entry name" value="DnaJ_C"/>
    <property type="match status" value="1"/>
</dbReference>
<dbReference type="Gene3D" id="2.60.260.20">
    <property type="entry name" value="Urease metallochaperone UreE, N-terminal domain"/>
    <property type="match status" value="2"/>
</dbReference>
<keyword evidence="1" id="KW-0143">Chaperone</keyword>
<sequence>MATTTSDYYEVLGVDRSASQEDIQRAYRKLARKYHPDVNSDPGAEDQFKRINEANEVLSDPGTRARYDRFSPQFGDDWRKVPENFDPGAAGTPFGGQRVHFSTGGDGFAAGGFEDLLGGLFGGGRSGFFGGGGIGTVPGPDVEAELELSVEDAYSGGRRSLTMGTSSGVRTVDVNIPAGVVDGQRIRLAGQGGDGLGEGAPRGDLYLVVRLAPHSRYRVDGRDLTVELPVAPWEAVLGAKAAVVTPGGRVDVKVPAGSSSGRRLRLRGRGLPNPRGGAGDLYAEVRIVVPEHLTDAQRAAWQALAEAHAPADPAAA</sequence>
<dbReference type="CDD" id="cd06257">
    <property type="entry name" value="DnaJ"/>
    <property type="match status" value="1"/>
</dbReference>
<keyword evidence="4" id="KW-1185">Reference proteome</keyword>
<evidence type="ECO:0000313" key="3">
    <source>
        <dbReference type="EMBL" id="GAA3396872.1"/>
    </source>
</evidence>
<evidence type="ECO:0000313" key="4">
    <source>
        <dbReference type="Proteomes" id="UP001501676"/>
    </source>
</evidence>
<evidence type="ECO:0000256" key="1">
    <source>
        <dbReference type="ARBA" id="ARBA00023186"/>
    </source>
</evidence>
<dbReference type="PROSITE" id="PS00636">
    <property type="entry name" value="DNAJ_1"/>
    <property type="match status" value="1"/>
</dbReference>
<dbReference type="Pfam" id="PF01556">
    <property type="entry name" value="DnaJ_C"/>
    <property type="match status" value="1"/>
</dbReference>
<accession>A0ABP6TAR1</accession>
<gene>
    <name evidence="3" type="ORF">GCM10020369_75070</name>
</gene>
<dbReference type="SUPFAM" id="SSF49493">
    <property type="entry name" value="HSP40/DnaJ peptide-binding domain"/>
    <property type="match status" value="2"/>
</dbReference>
<protein>
    <submittedName>
        <fullName evidence="3">DnaJ C-terminal domain-containing protein</fullName>
    </submittedName>
</protein>
<name>A0ABP6TAR1_9ACTN</name>
<reference evidence="4" key="1">
    <citation type="journal article" date="2019" name="Int. J. Syst. Evol. Microbiol.">
        <title>The Global Catalogue of Microorganisms (GCM) 10K type strain sequencing project: providing services to taxonomists for standard genome sequencing and annotation.</title>
        <authorList>
            <consortium name="The Broad Institute Genomics Platform"/>
            <consortium name="The Broad Institute Genome Sequencing Center for Infectious Disease"/>
            <person name="Wu L."/>
            <person name="Ma J."/>
        </authorList>
    </citation>
    <scope>NUCLEOTIDE SEQUENCE [LARGE SCALE GENOMIC DNA]</scope>
    <source>
        <strain evidence="4">JCM 9458</strain>
    </source>
</reference>
<dbReference type="InterPro" id="IPR018253">
    <property type="entry name" value="DnaJ_domain_CS"/>
</dbReference>
<evidence type="ECO:0000259" key="2">
    <source>
        <dbReference type="PROSITE" id="PS50076"/>
    </source>
</evidence>
<organism evidence="3 4">
    <name type="scientific">Cryptosporangium minutisporangium</name>
    <dbReference type="NCBI Taxonomy" id="113569"/>
    <lineage>
        <taxon>Bacteria</taxon>
        <taxon>Bacillati</taxon>
        <taxon>Actinomycetota</taxon>
        <taxon>Actinomycetes</taxon>
        <taxon>Cryptosporangiales</taxon>
        <taxon>Cryptosporangiaceae</taxon>
        <taxon>Cryptosporangium</taxon>
    </lineage>
</organism>
<dbReference type="Gene3D" id="1.10.287.110">
    <property type="entry name" value="DnaJ domain"/>
    <property type="match status" value="1"/>
</dbReference>
<dbReference type="PANTHER" id="PTHR43096">
    <property type="entry name" value="DNAJ HOMOLOG 1, MITOCHONDRIAL-RELATED"/>
    <property type="match status" value="1"/>
</dbReference>
<dbReference type="SMART" id="SM00271">
    <property type="entry name" value="DnaJ"/>
    <property type="match status" value="1"/>
</dbReference>
<dbReference type="InterPro" id="IPR002939">
    <property type="entry name" value="DnaJ_C"/>
</dbReference>
<dbReference type="InterPro" id="IPR036869">
    <property type="entry name" value="J_dom_sf"/>
</dbReference>
<dbReference type="EMBL" id="BAAAYN010000061">
    <property type="protein sequence ID" value="GAA3396872.1"/>
    <property type="molecule type" value="Genomic_DNA"/>
</dbReference>
<dbReference type="PANTHER" id="PTHR43096:SF52">
    <property type="entry name" value="DNAJ HOMOLOG 1, MITOCHONDRIAL-RELATED"/>
    <property type="match status" value="1"/>
</dbReference>